<proteinExistence type="predicted"/>
<evidence type="ECO:0000313" key="4">
    <source>
        <dbReference type="Proteomes" id="UP000253606"/>
    </source>
</evidence>
<keyword evidence="1" id="KW-0812">Transmembrane</keyword>
<dbReference type="InterPro" id="IPR027383">
    <property type="entry name" value="Znf_put"/>
</dbReference>
<keyword evidence="1" id="KW-0472">Membrane</keyword>
<protein>
    <recommendedName>
        <fullName evidence="2">Putative zinc-finger domain-containing protein</fullName>
    </recommendedName>
</protein>
<dbReference type="OrthoDB" id="116718at2"/>
<dbReference type="EMBL" id="CP030840">
    <property type="protein sequence ID" value="AXC13376.1"/>
    <property type="molecule type" value="Genomic_DNA"/>
</dbReference>
<sequence length="320" mass="34687">MNSCDEFYGNVQLYVDGELTPEEGEHLFSHMETCELCRQCLAEAEAYSSRIRAARPSLTAPDSLRASVLRRMQAAESQRARPMQAPRQRTSTSRLWSVGAIAALLAIFAASVLSYYQQRQRGTNVMLQTAAVAHQDLLQNSVPLDISSNSPEAVAAWFTSRVSFPFRMADSGLAASDGAKYKVTGGRLLTAGNERLAMVSFSMSNEVISMLVGPGSLYTASGGKVVKSGGIEFHSRDEGSFHIVTWNNRGLSYVLTSAISMGNAHKCSACHDQNPSAEEPHQVTKLNRRGYWQSRAEPLVAVAAPTILLPPGDGADGSRR</sequence>
<dbReference type="AlphaFoldDB" id="A0A2Z5G4D0"/>
<gene>
    <name evidence="3" type="ORF">ACPOL_4099</name>
</gene>
<dbReference type="Proteomes" id="UP000253606">
    <property type="component" value="Chromosome"/>
</dbReference>
<dbReference type="Gene3D" id="1.10.10.1320">
    <property type="entry name" value="Anti-sigma factor, zinc-finger domain"/>
    <property type="match status" value="1"/>
</dbReference>
<name>A0A2Z5G4D0_9BACT</name>
<dbReference type="KEGG" id="abas:ACPOL_4099"/>
<feature type="domain" description="Putative zinc-finger" evidence="2">
    <location>
        <begin position="4"/>
        <end position="38"/>
    </location>
</feature>
<accession>A0A2Z5G4D0</accession>
<evidence type="ECO:0000313" key="3">
    <source>
        <dbReference type="EMBL" id="AXC13376.1"/>
    </source>
</evidence>
<reference evidence="3 4" key="1">
    <citation type="journal article" date="2018" name="Front. Microbiol.">
        <title>Hydrolytic Capabilities as a Key to Environmental Success: Chitinolytic and Cellulolytic Acidobacteria From Acidic Sub-arctic Soils and Boreal Peatlands.</title>
        <authorList>
            <person name="Belova S.E."/>
            <person name="Ravin N.V."/>
            <person name="Pankratov T.A."/>
            <person name="Rakitin A.L."/>
            <person name="Ivanova A.A."/>
            <person name="Beletsky A.V."/>
            <person name="Mardanov A.V."/>
            <person name="Sinninghe Damste J.S."/>
            <person name="Dedysh S.N."/>
        </authorList>
    </citation>
    <scope>NUCLEOTIDE SEQUENCE [LARGE SCALE GENOMIC DNA]</scope>
    <source>
        <strain evidence="3 4">SBC82</strain>
    </source>
</reference>
<dbReference type="RefSeq" id="WP_114208382.1">
    <property type="nucleotide sequence ID" value="NZ_CP030840.1"/>
</dbReference>
<evidence type="ECO:0000259" key="2">
    <source>
        <dbReference type="Pfam" id="PF13490"/>
    </source>
</evidence>
<feature type="transmembrane region" description="Helical" evidence="1">
    <location>
        <begin position="95"/>
        <end position="116"/>
    </location>
</feature>
<dbReference type="Pfam" id="PF13490">
    <property type="entry name" value="zf-HC2"/>
    <property type="match status" value="1"/>
</dbReference>
<organism evidence="3 4">
    <name type="scientific">Acidisarcina polymorpha</name>
    <dbReference type="NCBI Taxonomy" id="2211140"/>
    <lineage>
        <taxon>Bacteria</taxon>
        <taxon>Pseudomonadati</taxon>
        <taxon>Acidobacteriota</taxon>
        <taxon>Terriglobia</taxon>
        <taxon>Terriglobales</taxon>
        <taxon>Acidobacteriaceae</taxon>
        <taxon>Acidisarcina</taxon>
    </lineage>
</organism>
<evidence type="ECO:0000256" key="1">
    <source>
        <dbReference type="SAM" id="Phobius"/>
    </source>
</evidence>
<keyword evidence="1" id="KW-1133">Transmembrane helix</keyword>
<dbReference type="InterPro" id="IPR041916">
    <property type="entry name" value="Anti_sigma_zinc_sf"/>
</dbReference>
<keyword evidence="4" id="KW-1185">Reference proteome</keyword>